<keyword evidence="4" id="KW-0804">Transcription</keyword>
<evidence type="ECO:0000256" key="5">
    <source>
        <dbReference type="SAM" id="MobiDB-lite"/>
    </source>
</evidence>
<name>A0A2V1AVE8_9ASCO</name>
<evidence type="ECO:0000256" key="4">
    <source>
        <dbReference type="RuleBase" id="RU364147"/>
    </source>
</evidence>
<feature type="compositionally biased region" description="Basic and acidic residues" evidence="5">
    <location>
        <begin position="177"/>
        <end position="197"/>
    </location>
</feature>
<evidence type="ECO:0000313" key="7">
    <source>
        <dbReference type="Proteomes" id="UP000244309"/>
    </source>
</evidence>
<dbReference type="VEuPathDB" id="FungiDB:CXQ85_000820"/>
<keyword evidence="7" id="KW-1185">Reference proteome</keyword>
<comment type="function">
    <text evidence="4">Component of the Mediator complex, a coactivator involved in the regulated transcription of nearly all RNA polymerase II-dependent genes. Mediator functions as a bridge to convey information from gene-specific regulatory proteins to the basal RNA polymerase II transcription machinery. Mediator is recruited to promoters by direct interactions with regulatory proteins and serves as a scaffold for the assembly of a functional pre-initiation complex with RNA polymerase II and the general transcription factors.</text>
</comment>
<gene>
    <name evidence="4" type="primary">MED11</name>
    <name evidence="6" type="ORF">CXQ85_000820</name>
</gene>
<dbReference type="InterPro" id="IPR019404">
    <property type="entry name" value="Mediator_Med11"/>
</dbReference>
<feature type="compositionally biased region" description="Basic and acidic residues" evidence="5">
    <location>
        <begin position="130"/>
        <end position="142"/>
    </location>
</feature>
<dbReference type="Pfam" id="PF10280">
    <property type="entry name" value="Med11"/>
    <property type="match status" value="1"/>
</dbReference>
<dbReference type="GO" id="GO:0003712">
    <property type="term" value="F:transcription coregulator activity"/>
    <property type="evidence" value="ECO:0007669"/>
    <property type="project" value="InterPro"/>
</dbReference>
<dbReference type="Proteomes" id="UP000244309">
    <property type="component" value="Unassembled WGS sequence"/>
</dbReference>
<dbReference type="STRING" id="45357.A0A2V1AVE8"/>
<evidence type="ECO:0000256" key="2">
    <source>
        <dbReference type="ARBA" id="ARBA00008186"/>
    </source>
</evidence>
<dbReference type="Gene3D" id="1.10.287.3490">
    <property type="match status" value="1"/>
</dbReference>
<evidence type="ECO:0000256" key="1">
    <source>
        <dbReference type="ARBA" id="ARBA00004123"/>
    </source>
</evidence>
<dbReference type="OrthoDB" id="5418434at2759"/>
<protein>
    <recommendedName>
        <fullName evidence="4">Mediator of RNA polymerase II transcription subunit 11</fullName>
    </recommendedName>
    <alternativeName>
        <fullName evidence="4">Mediator complex subunit 11</fullName>
    </alternativeName>
</protein>
<comment type="similarity">
    <text evidence="2 4">Belongs to the Mediator complex subunit 11 family.</text>
</comment>
<keyword evidence="4" id="KW-0805">Transcription regulation</keyword>
<comment type="subunit">
    <text evidence="4">Component of the Mediator complex.</text>
</comment>
<feature type="compositionally biased region" description="Acidic residues" evidence="5">
    <location>
        <begin position="143"/>
        <end position="153"/>
    </location>
</feature>
<reference evidence="6 7" key="1">
    <citation type="submission" date="2017-12" db="EMBL/GenBank/DDBJ databases">
        <title>Genome Sequence of a Multidrug-Resistant Candida haemulonii Isolate from a Patient with Chronic Leg Ulcers in Israel.</title>
        <authorList>
            <person name="Chow N.A."/>
            <person name="Gade L."/>
            <person name="Batra D."/>
            <person name="Rowe L.A."/>
            <person name="Ben-Ami R."/>
            <person name="Loparev V.N."/>
            <person name="Litvintseva A.P."/>
        </authorList>
    </citation>
    <scope>NUCLEOTIDE SEQUENCE [LARGE SCALE GENOMIC DNA]</scope>
    <source>
        <strain evidence="6 7">B11899</strain>
    </source>
</reference>
<organism evidence="6 7">
    <name type="scientific">Candidozyma haemuli</name>
    <dbReference type="NCBI Taxonomy" id="45357"/>
    <lineage>
        <taxon>Eukaryota</taxon>
        <taxon>Fungi</taxon>
        <taxon>Dikarya</taxon>
        <taxon>Ascomycota</taxon>
        <taxon>Saccharomycotina</taxon>
        <taxon>Pichiomycetes</taxon>
        <taxon>Metschnikowiaceae</taxon>
        <taxon>Candidozyma</taxon>
    </lineage>
</organism>
<keyword evidence="3 4" id="KW-0539">Nucleus</keyword>
<sequence>MASEDKKGFIQTRLDSLNEIDNNIVKLLDNIGSVFSTYVEPSTSDSQDLSRTKEKFVAGTKSIYSLLGSIAIGLRKEVKIMDENIGVYDKNDENVMILPISVDQKHTSLGRDRLDKEVKNMEQLVNAEKVGSDDEVHPKVEDQDAMDIVEPQESESVQVEPTEPEATQPEPEVAQPEPEKKEQSEPKMDSVQEEKTD</sequence>
<comment type="subcellular location">
    <subcellularLocation>
        <location evidence="1 4">Nucleus</location>
    </subcellularLocation>
</comment>
<dbReference type="AlphaFoldDB" id="A0A2V1AVE8"/>
<proteinExistence type="inferred from homology"/>
<comment type="caution">
    <text evidence="6">The sequence shown here is derived from an EMBL/GenBank/DDBJ whole genome shotgun (WGS) entry which is preliminary data.</text>
</comment>
<accession>A0A2V1AVE8</accession>
<feature type="compositionally biased region" description="Low complexity" evidence="5">
    <location>
        <begin position="154"/>
        <end position="176"/>
    </location>
</feature>
<keyword evidence="4" id="KW-0010">Activator</keyword>
<evidence type="ECO:0000256" key="3">
    <source>
        <dbReference type="ARBA" id="ARBA00023242"/>
    </source>
</evidence>
<feature type="region of interest" description="Disordered" evidence="5">
    <location>
        <begin position="125"/>
        <end position="197"/>
    </location>
</feature>
<dbReference type="EMBL" id="PKFO01000005">
    <property type="protein sequence ID" value="PVH21828.1"/>
    <property type="molecule type" value="Genomic_DNA"/>
</dbReference>
<dbReference type="GO" id="GO:0006357">
    <property type="term" value="P:regulation of transcription by RNA polymerase II"/>
    <property type="evidence" value="ECO:0007669"/>
    <property type="project" value="InterPro"/>
</dbReference>
<evidence type="ECO:0000313" key="6">
    <source>
        <dbReference type="EMBL" id="PVH21828.1"/>
    </source>
</evidence>
<dbReference type="GO" id="GO:0016592">
    <property type="term" value="C:mediator complex"/>
    <property type="evidence" value="ECO:0007669"/>
    <property type="project" value="InterPro"/>
</dbReference>